<dbReference type="STRING" id="1121448.DGI_3467"/>
<dbReference type="EMBL" id="CP006585">
    <property type="protein sequence ID" value="AGW15146.1"/>
    <property type="molecule type" value="Genomic_DNA"/>
</dbReference>
<dbReference type="InterPro" id="IPR051310">
    <property type="entry name" value="MCP_chemotaxis"/>
</dbReference>
<dbReference type="RefSeq" id="WP_021762269.1">
    <property type="nucleotide sequence ID" value="NC_022444.1"/>
</dbReference>
<dbReference type="GO" id="GO:0004888">
    <property type="term" value="F:transmembrane signaling receptor activity"/>
    <property type="evidence" value="ECO:0007669"/>
    <property type="project" value="TreeGrafter"/>
</dbReference>
<keyword evidence="3" id="KW-0807">Transducer</keyword>
<evidence type="ECO:0000313" key="6">
    <source>
        <dbReference type="Proteomes" id="UP000016587"/>
    </source>
</evidence>
<dbReference type="GO" id="GO:0006935">
    <property type="term" value="P:chemotaxis"/>
    <property type="evidence" value="ECO:0007669"/>
    <property type="project" value="UniProtKB-KW"/>
</dbReference>
<feature type="domain" description="Methyl-accepting transducer" evidence="4">
    <location>
        <begin position="15"/>
        <end position="272"/>
    </location>
</feature>
<proteinExistence type="inferred from homology"/>
<evidence type="ECO:0000256" key="1">
    <source>
        <dbReference type="ARBA" id="ARBA00022500"/>
    </source>
</evidence>
<dbReference type="eggNOG" id="COG0840">
    <property type="taxonomic scope" value="Bacteria"/>
</dbReference>
<dbReference type="OrthoDB" id="9816265at2"/>
<evidence type="ECO:0000256" key="2">
    <source>
        <dbReference type="ARBA" id="ARBA00029447"/>
    </source>
</evidence>
<dbReference type="Gene3D" id="1.10.287.950">
    <property type="entry name" value="Methyl-accepting chemotaxis protein"/>
    <property type="match status" value="2"/>
</dbReference>
<reference evidence="6" key="2">
    <citation type="submission" date="2013-07" db="EMBL/GenBank/DDBJ databases">
        <authorList>
            <person name="Morais-Silva F.O."/>
            <person name="Rezende A.M."/>
            <person name="Pimentel C."/>
            <person name="Resende D.M."/>
            <person name="Santos C.I."/>
            <person name="Clemente C."/>
            <person name="de Oliveira L.M."/>
            <person name="da Silva S.M."/>
            <person name="Costa D.A."/>
            <person name="Varela-Raposo A."/>
            <person name="Horacio E.C.A."/>
            <person name="Matos M."/>
            <person name="Flores O."/>
            <person name="Ruiz J.C."/>
            <person name="Rodrigues-Pousada C."/>
        </authorList>
    </citation>
    <scope>NUCLEOTIDE SEQUENCE [LARGE SCALE GENOMIC DNA]</scope>
    <source>
        <strain evidence="6">ATCC 19364 / DSM 1382 / NCIMB 9332 / VKM B-1759</strain>
    </source>
</reference>
<dbReference type="PANTHER" id="PTHR43531:SF11">
    <property type="entry name" value="METHYL-ACCEPTING CHEMOTAXIS PROTEIN 3"/>
    <property type="match status" value="1"/>
</dbReference>
<dbReference type="InterPro" id="IPR004089">
    <property type="entry name" value="MCPsignal_dom"/>
</dbReference>
<keyword evidence="1" id="KW-0145">Chemotaxis</keyword>
<evidence type="ECO:0000259" key="4">
    <source>
        <dbReference type="PROSITE" id="PS50111"/>
    </source>
</evidence>
<dbReference type="SUPFAM" id="SSF58104">
    <property type="entry name" value="Methyl-accepting chemotaxis protein (MCP) signaling domain"/>
    <property type="match status" value="2"/>
</dbReference>
<name>T2GG48_MEGG1</name>
<dbReference type="PROSITE" id="PS50111">
    <property type="entry name" value="CHEMOTAXIS_TRANSDUC_2"/>
    <property type="match status" value="2"/>
</dbReference>
<organism evidence="5 6">
    <name type="scientific">Megalodesulfovibrio gigas (strain ATCC 19364 / DSM 1382 / NCIMB 9332 / VKM B-1759)</name>
    <name type="common">Desulfovibrio gigas</name>
    <dbReference type="NCBI Taxonomy" id="1121448"/>
    <lineage>
        <taxon>Bacteria</taxon>
        <taxon>Pseudomonadati</taxon>
        <taxon>Thermodesulfobacteriota</taxon>
        <taxon>Desulfovibrionia</taxon>
        <taxon>Desulfovibrionales</taxon>
        <taxon>Desulfovibrionaceae</taxon>
        <taxon>Megalodesulfovibrio</taxon>
    </lineage>
</organism>
<dbReference type="GO" id="GO:0007165">
    <property type="term" value="P:signal transduction"/>
    <property type="evidence" value="ECO:0007669"/>
    <property type="project" value="UniProtKB-KW"/>
</dbReference>
<dbReference type="HOGENOM" id="CLU_030861_0_0_7"/>
<dbReference type="PANTHER" id="PTHR43531">
    <property type="entry name" value="PROTEIN ICFG"/>
    <property type="match status" value="1"/>
</dbReference>
<sequence>MEDDTIQAVAGDAELAAFLARARKDAAPLCVELSKAVTPREAEFLELGATLQRVAGRVEEIVEQTEFLTGLTSRDALDSFGVELTQELDRMQALLLLAAGAENEAALMSIRTTLAQLGEQLGSFKRIVKHLHMLGISTRIESARLGADGRGFGTLADDVEKLSVAIGKQSDSISRQSQALDTLAATAMDQARHMLDSQRRCSEEMGSQVQANLEVLLQLSLMSQDLSQALGEQIREAHTHIGQAVSSLQFHDITRQQVEHVEQAMTDLLHVIDEHLIPGRSLEESDQELLAFMAEVCAMEARQVRAASDRFVDAVQSFGDRLRGVATAMGGLAEEVAVVRRDVRLTGAQTQSTALQSIEDSITSIMQSMRDFVAQGVAKGEVMDRVAGTIQEMAAFLEGVEEVGASIELIALNASVKAAHTGDKGKAMGVLAQSIQSLSHAARLQTEAIAKALSGVAASSEVLRTNSTRFREEVHVEEALSRLTVLVKGLTSIDTETSVLFAEISAASKLVARDIVALVDGLTMHREVARQLTASAAVLESLGRQAGSLAPGGHAGRHSARLESMLGRYTMEIERQIHLGVAPAGSSAAAAAGGGDPFDGVELF</sequence>
<evidence type="ECO:0000256" key="3">
    <source>
        <dbReference type="PROSITE-ProRule" id="PRU00284"/>
    </source>
</evidence>
<dbReference type="AlphaFoldDB" id="T2GG48"/>
<dbReference type="PATRIC" id="fig|1121448.10.peg.3418"/>
<accession>T2GG48</accession>
<reference evidence="5 6" key="1">
    <citation type="journal article" date="2013" name="J. Bacteriol.">
        <title>Roles of HynAB and Ech, the only two hydrogenases found in the model sulfate reducer Desulfovibrio gigas.</title>
        <authorList>
            <person name="Morais-Silva F.O."/>
            <person name="Santos C.I."/>
            <person name="Rodrigues R."/>
            <person name="Pereira I.A."/>
            <person name="Rodrigues-Pousada C."/>
        </authorList>
    </citation>
    <scope>NUCLEOTIDE SEQUENCE [LARGE SCALE GENOMIC DNA]</scope>
    <source>
        <strain evidence="6">ATCC 19364 / DSM 1382 / NCIMB 9332 / VKM B-1759</strain>
    </source>
</reference>
<gene>
    <name evidence="5" type="ORF">DGI_3467</name>
</gene>
<dbReference type="Proteomes" id="UP000016587">
    <property type="component" value="Chromosome"/>
</dbReference>
<dbReference type="GO" id="GO:0005886">
    <property type="term" value="C:plasma membrane"/>
    <property type="evidence" value="ECO:0007669"/>
    <property type="project" value="TreeGrafter"/>
</dbReference>
<keyword evidence="6" id="KW-1185">Reference proteome</keyword>
<dbReference type="KEGG" id="dgg:DGI_3467"/>
<feature type="domain" description="Methyl-accepting transducer" evidence="4">
    <location>
        <begin position="293"/>
        <end position="550"/>
    </location>
</feature>
<protein>
    <submittedName>
        <fullName evidence="5">Putative chemotaxis sensory transducer</fullName>
    </submittedName>
</protein>
<comment type="similarity">
    <text evidence="2">Belongs to the methyl-accepting chemotaxis (MCP) protein family.</text>
</comment>
<evidence type="ECO:0000313" key="5">
    <source>
        <dbReference type="EMBL" id="AGW15146.1"/>
    </source>
</evidence>